<reference evidence="3" key="1">
    <citation type="journal article" date="2012" name="Science">
        <title>The Paleozoic origin of enzymatic lignin decomposition reconstructed from 31 fungal genomes.</title>
        <authorList>
            <person name="Floudas D."/>
            <person name="Binder M."/>
            <person name="Riley R."/>
            <person name="Barry K."/>
            <person name="Blanchette R.A."/>
            <person name="Henrissat B."/>
            <person name="Martinez A.T."/>
            <person name="Otillar R."/>
            <person name="Spatafora J.W."/>
            <person name="Yadav J.S."/>
            <person name="Aerts A."/>
            <person name="Benoit I."/>
            <person name="Boyd A."/>
            <person name="Carlson A."/>
            <person name="Copeland A."/>
            <person name="Coutinho P.M."/>
            <person name="de Vries R.P."/>
            <person name="Ferreira P."/>
            <person name="Findley K."/>
            <person name="Foster B."/>
            <person name="Gaskell J."/>
            <person name="Glotzer D."/>
            <person name="Gorecki P."/>
            <person name="Heitman J."/>
            <person name="Hesse C."/>
            <person name="Hori C."/>
            <person name="Igarashi K."/>
            <person name="Jurgens J.A."/>
            <person name="Kallen N."/>
            <person name="Kersten P."/>
            <person name="Kohler A."/>
            <person name="Kuees U."/>
            <person name="Kumar T.K.A."/>
            <person name="Kuo A."/>
            <person name="LaButti K."/>
            <person name="Larrondo L.F."/>
            <person name="Lindquist E."/>
            <person name="Ling A."/>
            <person name="Lombard V."/>
            <person name="Lucas S."/>
            <person name="Lundell T."/>
            <person name="Martin R."/>
            <person name="McLaughlin D.J."/>
            <person name="Morgenstern I."/>
            <person name="Morin E."/>
            <person name="Murat C."/>
            <person name="Nagy L.G."/>
            <person name="Nolan M."/>
            <person name="Ohm R.A."/>
            <person name="Patyshakuliyeva A."/>
            <person name="Rokas A."/>
            <person name="Ruiz-Duenas F.J."/>
            <person name="Sabat G."/>
            <person name="Salamov A."/>
            <person name="Samejima M."/>
            <person name="Schmutz J."/>
            <person name="Slot J.C."/>
            <person name="St John F."/>
            <person name="Stenlid J."/>
            <person name="Sun H."/>
            <person name="Sun S."/>
            <person name="Syed K."/>
            <person name="Tsang A."/>
            <person name="Wiebenga A."/>
            <person name="Young D."/>
            <person name="Pisabarro A."/>
            <person name="Eastwood D.C."/>
            <person name="Martin F."/>
            <person name="Cullen D."/>
            <person name="Grigoriev I.V."/>
            <person name="Hibbett D.S."/>
        </authorList>
    </citation>
    <scope>NUCLEOTIDE SEQUENCE [LARGE SCALE GENOMIC DNA]</scope>
    <source>
        <strain evidence="3">TFB10046</strain>
    </source>
</reference>
<protein>
    <submittedName>
        <fullName evidence="2">Uncharacterized protein</fullName>
    </submittedName>
</protein>
<sequence length="599" mass="66550">MLRSSNSQSAQRQPVVNPGNPFRFPPPSKPYRATAQLAELDLDYEPVQLDNAPESSLLDQEPATTPELAGAHAALFNTVLATLSNGAKQRPRPASYAFKESDVVSKVLPPSPCKVCGSDKHWDRECGHWQSYLLRRQQNAMYSLIRSEDEERMYNAVYKVFANQAAFSSCVFESDEKDNLSRFLWANPRVEDAEDEEAVRDRSRPRLEGNGLIALAAEEQLGEAVVSPATRDPSGSTELVDVPELLTVEDSDDEEDEYVLQASLQSAIFSQAMSAAANISQLSGPPPHDLPLRDPNLPASECVLRMPKKRHTPPGLSSKGISVLSCRGRVGSLDEELLTIRLDSCADLCLVHQKFLNSMKNPPRIRKGLKVQIAQLTNNAPEIEGYVLMPMFIRAEDGAMLEFDLEAYVVPDMTVDLLVGEDWHVNYEVDVMRNLEHGTQVQVGDSGYRFPATAKSHRRAKASRFRKRRATWNGELRAYRDVVIPAETTALVDISGKLAVDREWFVERNLVCVERGVFLSVPNSLISTRTDKLDDEKGKKTVQRRYAVAVTNPTSRPHMLRAGTVLGYAKDPETALDLPKDEEDLQNKLATAQALAALV</sequence>
<name>J0WXT4_AURST</name>
<organism evidence="2 3">
    <name type="scientific">Auricularia subglabra (strain TFB-10046 / SS5)</name>
    <name type="common">White-rot fungus</name>
    <name type="synonym">Auricularia delicata (strain TFB10046)</name>
    <dbReference type="NCBI Taxonomy" id="717982"/>
    <lineage>
        <taxon>Eukaryota</taxon>
        <taxon>Fungi</taxon>
        <taxon>Dikarya</taxon>
        <taxon>Basidiomycota</taxon>
        <taxon>Agaricomycotina</taxon>
        <taxon>Agaricomycetes</taxon>
        <taxon>Auriculariales</taxon>
        <taxon>Auriculariaceae</taxon>
        <taxon>Auricularia</taxon>
    </lineage>
</organism>
<evidence type="ECO:0000313" key="2">
    <source>
        <dbReference type="EMBL" id="EJD40131.1"/>
    </source>
</evidence>
<accession>J0WXT4</accession>
<evidence type="ECO:0000256" key="1">
    <source>
        <dbReference type="SAM" id="MobiDB-lite"/>
    </source>
</evidence>
<gene>
    <name evidence="2" type="ORF">AURDEDRAFT_70446</name>
</gene>
<dbReference type="InParanoid" id="J0WXT4"/>
<dbReference type="eggNOG" id="ENOG502SN1A">
    <property type="taxonomic scope" value="Eukaryota"/>
</dbReference>
<dbReference type="EMBL" id="JH687805">
    <property type="protein sequence ID" value="EJD40131.1"/>
    <property type="molecule type" value="Genomic_DNA"/>
</dbReference>
<evidence type="ECO:0000313" key="3">
    <source>
        <dbReference type="Proteomes" id="UP000006514"/>
    </source>
</evidence>
<feature type="non-terminal residue" evidence="2">
    <location>
        <position position="599"/>
    </location>
</feature>
<proteinExistence type="predicted"/>
<feature type="compositionally biased region" description="Polar residues" evidence="1">
    <location>
        <begin position="1"/>
        <end position="14"/>
    </location>
</feature>
<dbReference type="KEGG" id="adl:AURDEDRAFT_70446"/>
<feature type="region of interest" description="Disordered" evidence="1">
    <location>
        <begin position="1"/>
        <end position="30"/>
    </location>
</feature>
<dbReference type="AlphaFoldDB" id="J0WXT4"/>
<dbReference type="OMA" id="WANPRVE"/>
<dbReference type="Proteomes" id="UP000006514">
    <property type="component" value="Unassembled WGS sequence"/>
</dbReference>
<dbReference type="CDD" id="cd00303">
    <property type="entry name" value="retropepsin_like"/>
    <property type="match status" value="1"/>
</dbReference>
<keyword evidence="3" id="KW-1185">Reference proteome</keyword>
<dbReference type="OrthoDB" id="3061185at2759"/>